<gene>
    <name evidence="1" type="ORF">ALC57_14631</name>
</gene>
<sequence length="163" mass="18952">LDTSSYKASVEEMSLLEIFEKETACKVIEQQGLLYVAGYVAYRFRSKYNYLGTRTSQSLPHNQDWLHFISKGNLMYPSDELLKIAKIMDIEFCNFHGNTFSSGDGIFDKVTNIVFKKSDCKLPREVVTCLVRTRTYFRLRNINKSIMDACTRKSQKKMKHIVH</sequence>
<dbReference type="AlphaFoldDB" id="A0A151IY34"/>
<accession>A0A151IY34</accession>
<dbReference type="STRING" id="471704.A0A151IY34"/>
<evidence type="ECO:0000313" key="1">
    <source>
        <dbReference type="EMBL" id="KYN13187.1"/>
    </source>
</evidence>
<name>A0A151IY34_9HYME</name>
<protein>
    <submittedName>
        <fullName evidence="1">Uncharacterized protein</fullName>
    </submittedName>
</protein>
<dbReference type="EMBL" id="KQ980783">
    <property type="protein sequence ID" value="KYN13187.1"/>
    <property type="molecule type" value="Genomic_DNA"/>
</dbReference>
<feature type="non-terminal residue" evidence="1">
    <location>
        <position position="1"/>
    </location>
</feature>
<proteinExistence type="predicted"/>
<evidence type="ECO:0000313" key="2">
    <source>
        <dbReference type="Proteomes" id="UP000078492"/>
    </source>
</evidence>
<reference evidence="1 2" key="1">
    <citation type="submission" date="2015-09" db="EMBL/GenBank/DDBJ databases">
        <title>Trachymyrmex cornetzi WGS genome.</title>
        <authorList>
            <person name="Nygaard S."/>
            <person name="Hu H."/>
            <person name="Boomsma J."/>
            <person name="Zhang G."/>
        </authorList>
    </citation>
    <scope>NUCLEOTIDE SEQUENCE [LARGE SCALE GENOMIC DNA]</scope>
    <source>
        <strain evidence="1">Tcor2-1</strain>
        <tissue evidence="1">Whole body</tissue>
    </source>
</reference>
<keyword evidence="2" id="KW-1185">Reference proteome</keyword>
<organism evidence="1 2">
    <name type="scientific">Trachymyrmex cornetzi</name>
    <dbReference type="NCBI Taxonomy" id="471704"/>
    <lineage>
        <taxon>Eukaryota</taxon>
        <taxon>Metazoa</taxon>
        <taxon>Ecdysozoa</taxon>
        <taxon>Arthropoda</taxon>
        <taxon>Hexapoda</taxon>
        <taxon>Insecta</taxon>
        <taxon>Pterygota</taxon>
        <taxon>Neoptera</taxon>
        <taxon>Endopterygota</taxon>
        <taxon>Hymenoptera</taxon>
        <taxon>Apocrita</taxon>
        <taxon>Aculeata</taxon>
        <taxon>Formicoidea</taxon>
        <taxon>Formicidae</taxon>
        <taxon>Myrmicinae</taxon>
        <taxon>Trachymyrmex</taxon>
    </lineage>
</organism>
<dbReference type="Proteomes" id="UP000078492">
    <property type="component" value="Unassembled WGS sequence"/>
</dbReference>